<feature type="transmembrane region" description="Helical" evidence="14">
    <location>
        <begin position="16"/>
        <end position="38"/>
    </location>
</feature>
<dbReference type="PANTHER" id="PTHR30529">
    <property type="entry name" value="CYTOCHROME B561"/>
    <property type="match status" value="1"/>
</dbReference>
<keyword evidence="11 14" id="KW-0472">Membrane</keyword>
<evidence type="ECO:0000256" key="7">
    <source>
        <dbReference type="ARBA" id="ARBA00022723"/>
    </source>
</evidence>
<name>A0ABZ2XXC0_9RHOB</name>
<feature type="transmembrane region" description="Helical" evidence="14">
    <location>
        <begin position="208"/>
        <end position="231"/>
    </location>
</feature>
<organism evidence="16 17">
    <name type="scientific">Aliisedimentitalea scapharcae</name>
    <dbReference type="NCBI Taxonomy" id="1524259"/>
    <lineage>
        <taxon>Bacteria</taxon>
        <taxon>Pseudomonadati</taxon>
        <taxon>Pseudomonadota</taxon>
        <taxon>Alphaproteobacteria</taxon>
        <taxon>Rhodobacterales</taxon>
        <taxon>Roseobacteraceae</taxon>
        <taxon>Aliisedimentitalea</taxon>
    </lineage>
</organism>
<keyword evidence="17" id="KW-1185">Reference proteome</keyword>
<dbReference type="Pfam" id="PF01292">
    <property type="entry name" value="Ni_hydr_CYTB"/>
    <property type="match status" value="1"/>
</dbReference>
<evidence type="ECO:0000256" key="1">
    <source>
        <dbReference type="ARBA" id="ARBA00001970"/>
    </source>
</evidence>
<comment type="cofactor">
    <cofactor evidence="1">
        <name>heme b</name>
        <dbReference type="ChEBI" id="CHEBI:60344"/>
    </cofactor>
</comment>
<feature type="transmembrane region" description="Helical" evidence="14">
    <location>
        <begin position="114"/>
        <end position="137"/>
    </location>
</feature>
<evidence type="ECO:0000256" key="13">
    <source>
        <dbReference type="SAM" id="MobiDB-lite"/>
    </source>
</evidence>
<keyword evidence="3" id="KW-0813">Transport</keyword>
<dbReference type="SMART" id="SM00867">
    <property type="entry name" value="YceI"/>
    <property type="match status" value="1"/>
</dbReference>
<dbReference type="SUPFAM" id="SSF101874">
    <property type="entry name" value="YceI-like"/>
    <property type="match status" value="1"/>
</dbReference>
<keyword evidence="10" id="KW-0408">Iron</keyword>
<evidence type="ECO:0000313" key="16">
    <source>
        <dbReference type="EMBL" id="WZK90754.1"/>
    </source>
</evidence>
<dbReference type="InterPro" id="IPR036761">
    <property type="entry name" value="TTHA0802/YceI-like_sf"/>
</dbReference>
<dbReference type="InterPro" id="IPR007372">
    <property type="entry name" value="Lipid/polyisoprenoid-bd_YceI"/>
</dbReference>
<feature type="compositionally biased region" description="Low complexity" evidence="13">
    <location>
        <begin position="239"/>
        <end position="258"/>
    </location>
</feature>
<keyword evidence="8" id="KW-0249">Electron transport</keyword>
<keyword evidence="5" id="KW-0349">Heme</keyword>
<evidence type="ECO:0000313" key="17">
    <source>
        <dbReference type="Proteomes" id="UP001623232"/>
    </source>
</evidence>
<dbReference type="InterPro" id="IPR011577">
    <property type="entry name" value="Cyt_b561_bac/Ni-Hgenase"/>
</dbReference>
<keyword evidence="4" id="KW-1003">Cell membrane</keyword>
<evidence type="ECO:0000256" key="14">
    <source>
        <dbReference type="SAM" id="Phobius"/>
    </source>
</evidence>
<dbReference type="Gene3D" id="2.40.128.110">
    <property type="entry name" value="Lipid/polyisoprenoid-binding, YceI-like"/>
    <property type="match status" value="1"/>
</dbReference>
<evidence type="ECO:0000256" key="9">
    <source>
        <dbReference type="ARBA" id="ARBA00022989"/>
    </source>
</evidence>
<keyword evidence="6 14" id="KW-0812">Transmembrane</keyword>
<evidence type="ECO:0000256" key="6">
    <source>
        <dbReference type="ARBA" id="ARBA00022692"/>
    </source>
</evidence>
<feature type="transmembrane region" description="Helical" evidence="14">
    <location>
        <begin position="149"/>
        <end position="171"/>
    </location>
</feature>
<keyword evidence="9 14" id="KW-1133">Transmembrane helix</keyword>
<evidence type="ECO:0000256" key="11">
    <source>
        <dbReference type="ARBA" id="ARBA00023136"/>
    </source>
</evidence>
<accession>A0ABZ2XXC0</accession>
<dbReference type="PANTHER" id="PTHR30529:SF1">
    <property type="entry name" value="CYTOCHROME B561 HOMOLOG 2"/>
    <property type="match status" value="1"/>
</dbReference>
<dbReference type="Proteomes" id="UP001623232">
    <property type="component" value="Chromosome"/>
</dbReference>
<evidence type="ECO:0000256" key="2">
    <source>
        <dbReference type="ARBA" id="ARBA00004651"/>
    </source>
</evidence>
<feature type="region of interest" description="Disordered" evidence="13">
    <location>
        <begin position="239"/>
        <end position="261"/>
    </location>
</feature>
<dbReference type="EMBL" id="CP123584">
    <property type="protein sequence ID" value="WZK90754.1"/>
    <property type="molecule type" value="Genomic_DNA"/>
</dbReference>
<dbReference type="RefSeq" id="WP_406649816.1">
    <property type="nucleotide sequence ID" value="NZ_CP123584.1"/>
</dbReference>
<evidence type="ECO:0000259" key="15">
    <source>
        <dbReference type="SMART" id="SM00867"/>
    </source>
</evidence>
<gene>
    <name evidence="16" type="ORF">QEZ52_09455</name>
</gene>
<proteinExistence type="inferred from homology"/>
<feature type="domain" description="Lipid/polyisoprenoid-binding YceI-like" evidence="15">
    <location>
        <begin position="265"/>
        <end position="420"/>
    </location>
</feature>
<evidence type="ECO:0000256" key="10">
    <source>
        <dbReference type="ARBA" id="ARBA00023004"/>
    </source>
</evidence>
<comment type="subcellular location">
    <subcellularLocation>
        <location evidence="2">Cell membrane</location>
        <topology evidence="2">Multi-pass membrane protein</topology>
    </subcellularLocation>
</comment>
<evidence type="ECO:0000256" key="3">
    <source>
        <dbReference type="ARBA" id="ARBA00022448"/>
    </source>
</evidence>
<evidence type="ECO:0000256" key="12">
    <source>
        <dbReference type="ARBA" id="ARBA00037975"/>
    </source>
</evidence>
<evidence type="ECO:0000256" key="5">
    <source>
        <dbReference type="ARBA" id="ARBA00022617"/>
    </source>
</evidence>
<dbReference type="InterPro" id="IPR052168">
    <property type="entry name" value="Cytochrome_b561_oxidase"/>
</dbReference>
<reference evidence="16 17" key="1">
    <citation type="submission" date="2023-04" db="EMBL/GenBank/DDBJ databases">
        <title>Complete genome sequence of Alisedimentitalea scapharcae.</title>
        <authorList>
            <person name="Rong J.-C."/>
            <person name="Yi M.-L."/>
            <person name="Zhao Q."/>
        </authorList>
    </citation>
    <scope>NUCLEOTIDE SEQUENCE [LARGE SCALE GENOMIC DNA]</scope>
    <source>
        <strain evidence="16 17">KCTC 42119</strain>
    </source>
</reference>
<protein>
    <submittedName>
        <fullName evidence="16">Cytochrome b/b6 domain-containing protein</fullName>
    </submittedName>
</protein>
<dbReference type="Pfam" id="PF04264">
    <property type="entry name" value="YceI"/>
    <property type="match status" value="1"/>
</dbReference>
<feature type="transmembrane region" description="Helical" evidence="14">
    <location>
        <begin position="59"/>
        <end position="81"/>
    </location>
</feature>
<keyword evidence="7" id="KW-0479">Metal-binding</keyword>
<evidence type="ECO:0000256" key="4">
    <source>
        <dbReference type="ARBA" id="ARBA00022475"/>
    </source>
</evidence>
<evidence type="ECO:0000256" key="8">
    <source>
        <dbReference type="ARBA" id="ARBA00022982"/>
    </source>
</evidence>
<sequence>MPFSNSQRSYGSVAKTFHWTTVLLMLTVIPLGLFANSLAHEIQSSGFTGGQAEINRATLLFSLHKTIGVSIFLIALARIIWALTQPKPGLLNADNRVEALAAETVHWLLYGSLLFVPLTGWIHHAATTGFAPIWWPFGQNLPFVAKSEATAMLFGALHHILIYVLFLSVFLHVAGAIKHHVIDRDQTLRRMLPGTNTAPTPPDQSHSLLPAVFALFLWAAALGAGGLLGAFGSHSAQTDTAQHTSQTTETQAQTPPTADSDHAANWQVSSGTLSIGVTQMGSAVQGSFGTWNAAITFDPKVTDGQAGSVTVTIDVASLSLGSVTAQAMGADFFDSANFPSAKFQADISRTDDTYAAIGTLTIRDKTLPLTLPFTLEITDGVATMAGAVQVNRLDFDIGRGVKDEGSLAFGVDIGIALTAAHTP</sequence>
<comment type="similarity">
    <text evidence="12">Belongs to the cytochrome b561 family.</text>
</comment>
<dbReference type="InterPro" id="IPR016174">
    <property type="entry name" value="Di-haem_cyt_TM"/>
</dbReference>
<dbReference type="SUPFAM" id="SSF81342">
    <property type="entry name" value="Transmembrane di-heme cytochromes"/>
    <property type="match status" value="1"/>
</dbReference>